<dbReference type="Gene3D" id="3.40.190.10">
    <property type="entry name" value="Periplasmic binding protein-like II"/>
    <property type="match status" value="2"/>
</dbReference>
<dbReference type="EMBL" id="JABWRS010000005">
    <property type="protein sequence ID" value="MBC3475800.1"/>
    <property type="molecule type" value="Genomic_DNA"/>
</dbReference>
<dbReference type="InterPro" id="IPR005119">
    <property type="entry name" value="LysR_subst-bd"/>
</dbReference>
<evidence type="ECO:0000259" key="5">
    <source>
        <dbReference type="PROSITE" id="PS50931"/>
    </source>
</evidence>
<dbReference type="PROSITE" id="PS50931">
    <property type="entry name" value="HTH_LYSR"/>
    <property type="match status" value="1"/>
</dbReference>
<evidence type="ECO:0000313" key="6">
    <source>
        <dbReference type="EMBL" id="MBC3475800.1"/>
    </source>
</evidence>
<evidence type="ECO:0000256" key="1">
    <source>
        <dbReference type="ARBA" id="ARBA00009437"/>
    </source>
</evidence>
<dbReference type="RefSeq" id="WP_186598565.1">
    <property type="nucleotide sequence ID" value="NZ_JABWRS010000005.1"/>
</dbReference>
<dbReference type="SUPFAM" id="SSF46785">
    <property type="entry name" value="Winged helix' DNA-binding domain"/>
    <property type="match status" value="1"/>
</dbReference>
<evidence type="ECO:0000256" key="4">
    <source>
        <dbReference type="ARBA" id="ARBA00023163"/>
    </source>
</evidence>
<sequence>MITLKQIEALYWVARLGSFEAAADYLNTTQSAISKRIQDLEARYGQALLDRTRRSSQLTPLGEEVVELTTKLLGQRDAIVQQLERPDTLKRKLRLGVTELTALTWLPIMVSALRERYPQVEIIPEVDLSPNLLERLSSNTIDLIIIPDIFPDNRFESELLSDVENAWMGSPTLIGDKQIQSLEELADLPLIVQGTTSGMGVAYGQWLKQLGLHINKPIICSNLLAQIGLAVSGLGISYLPLHYLGALLDSGTLVRLDVQPLLPRIKYRALHRNDANDLFMQDLLAIAKKTCDFGSYVTQPQPVIMTRS</sequence>
<keyword evidence="7" id="KW-1185">Reference proteome</keyword>
<name>A0ABR6V5M0_9PSED</name>
<organism evidence="6 7">
    <name type="scientific">Pseudomonas taiwanensis</name>
    <dbReference type="NCBI Taxonomy" id="470150"/>
    <lineage>
        <taxon>Bacteria</taxon>
        <taxon>Pseudomonadati</taxon>
        <taxon>Pseudomonadota</taxon>
        <taxon>Gammaproteobacteria</taxon>
        <taxon>Pseudomonadales</taxon>
        <taxon>Pseudomonadaceae</taxon>
        <taxon>Pseudomonas</taxon>
    </lineage>
</organism>
<dbReference type="Gene3D" id="1.10.10.10">
    <property type="entry name" value="Winged helix-like DNA-binding domain superfamily/Winged helix DNA-binding domain"/>
    <property type="match status" value="1"/>
</dbReference>
<evidence type="ECO:0000313" key="7">
    <source>
        <dbReference type="Proteomes" id="UP000628086"/>
    </source>
</evidence>
<dbReference type="PRINTS" id="PR00039">
    <property type="entry name" value="HTHLYSR"/>
</dbReference>
<evidence type="ECO:0000256" key="2">
    <source>
        <dbReference type="ARBA" id="ARBA00023015"/>
    </source>
</evidence>
<dbReference type="PANTHER" id="PTHR30126:SF77">
    <property type="entry name" value="TRANSCRIPTIONAL REGULATORY PROTEIN"/>
    <property type="match status" value="1"/>
</dbReference>
<gene>
    <name evidence="6" type="ORF">HU747_09320</name>
</gene>
<keyword evidence="2" id="KW-0805">Transcription regulation</keyword>
<dbReference type="Pfam" id="PF00126">
    <property type="entry name" value="HTH_1"/>
    <property type="match status" value="1"/>
</dbReference>
<keyword evidence="4" id="KW-0804">Transcription</keyword>
<comment type="caution">
    <text evidence="6">The sequence shown here is derived from an EMBL/GenBank/DDBJ whole genome shotgun (WGS) entry which is preliminary data.</text>
</comment>
<keyword evidence="3" id="KW-0238">DNA-binding</keyword>
<dbReference type="InterPro" id="IPR036390">
    <property type="entry name" value="WH_DNA-bd_sf"/>
</dbReference>
<dbReference type="Pfam" id="PF03466">
    <property type="entry name" value="LysR_substrate"/>
    <property type="match status" value="1"/>
</dbReference>
<feature type="domain" description="HTH lysR-type" evidence="5">
    <location>
        <begin position="2"/>
        <end position="59"/>
    </location>
</feature>
<protein>
    <submittedName>
        <fullName evidence="6">LysR family transcriptional regulator</fullName>
    </submittedName>
</protein>
<evidence type="ECO:0000256" key="3">
    <source>
        <dbReference type="ARBA" id="ARBA00023125"/>
    </source>
</evidence>
<accession>A0ABR6V5M0</accession>
<proteinExistence type="inferred from homology"/>
<dbReference type="InterPro" id="IPR036388">
    <property type="entry name" value="WH-like_DNA-bd_sf"/>
</dbReference>
<dbReference type="Proteomes" id="UP000628086">
    <property type="component" value="Unassembled WGS sequence"/>
</dbReference>
<reference evidence="6 7" key="1">
    <citation type="journal article" date="2020" name="Microorganisms">
        <title>Reliable Identification of Environmental Pseudomonas Isolates Using the rpoD Gene.</title>
        <authorList>
            <consortium name="The Broad Institute Genome Sequencing Platform"/>
            <person name="Girard L."/>
            <person name="Lood C."/>
            <person name="Rokni-Zadeh H."/>
            <person name="van Noort V."/>
            <person name="Lavigne R."/>
            <person name="De Mot R."/>
        </authorList>
    </citation>
    <scope>NUCLEOTIDE SEQUENCE [LARGE SCALE GENOMIC DNA]</scope>
    <source>
        <strain evidence="6 7">RW7P2</strain>
    </source>
</reference>
<dbReference type="InterPro" id="IPR000847">
    <property type="entry name" value="LysR_HTH_N"/>
</dbReference>
<dbReference type="CDD" id="cd05466">
    <property type="entry name" value="PBP2_LTTR_substrate"/>
    <property type="match status" value="1"/>
</dbReference>
<comment type="similarity">
    <text evidence="1">Belongs to the LysR transcriptional regulatory family.</text>
</comment>
<dbReference type="PANTHER" id="PTHR30126">
    <property type="entry name" value="HTH-TYPE TRANSCRIPTIONAL REGULATOR"/>
    <property type="match status" value="1"/>
</dbReference>
<dbReference type="SUPFAM" id="SSF53850">
    <property type="entry name" value="Periplasmic binding protein-like II"/>
    <property type="match status" value="1"/>
</dbReference>